<keyword evidence="3" id="KW-1185">Reference proteome</keyword>
<dbReference type="EnsemblPlants" id="KRH66048">
    <property type="protein sequence ID" value="KRH66048"/>
    <property type="gene ID" value="GLYMA_03G079700"/>
</dbReference>
<dbReference type="AlphaFoldDB" id="A0A0R0KG55"/>
<evidence type="ECO:0000313" key="2">
    <source>
        <dbReference type="EnsemblPlants" id="KRH66048"/>
    </source>
</evidence>
<accession>A0A0R0KG55</accession>
<evidence type="ECO:0000313" key="1">
    <source>
        <dbReference type="EMBL" id="KRH66048.1"/>
    </source>
</evidence>
<organism evidence="1">
    <name type="scientific">Glycine max</name>
    <name type="common">Soybean</name>
    <name type="synonym">Glycine hispida</name>
    <dbReference type="NCBI Taxonomy" id="3847"/>
    <lineage>
        <taxon>Eukaryota</taxon>
        <taxon>Viridiplantae</taxon>
        <taxon>Streptophyta</taxon>
        <taxon>Embryophyta</taxon>
        <taxon>Tracheophyta</taxon>
        <taxon>Spermatophyta</taxon>
        <taxon>Magnoliopsida</taxon>
        <taxon>eudicotyledons</taxon>
        <taxon>Gunneridae</taxon>
        <taxon>Pentapetalae</taxon>
        <taxon>rosids</taxon>
        <taxon>fabids</taxon>
        <taxon>Fabales</taxon>
        <taxon>Fabaceae</taxon>
        <taxon>Papilionoideae</taxon>
        <taxon>50 kb inversion clade</taxon>
        <taxon>NPAAA clade</taxon>
        <taxon>indigoferoid/millettioid clade</taxon>
        <taxon>Phaseoleae</taxon>
        <taxon>Glycine</taxon>
        <taxon>Glycine subgen. Soja</taxon>
    </lineage>
</organism>
<evidence type="ECO:0000313" key="3">
    <source>
        <dbReference type="Proteomes" id="UP000008827"/>
    </source>
</evidence>
<sequence length="66" mass="7706">MIPLLEQKTHQQKVYSLKVIKPCSPTQPNNIHHFELLTRFQIHKHAQFSANTNPNPQQAFLVHHLS</sequence>
<protein>
    <submittedName>
        <fullName evidence="1 2">Uncharacterized protein</fullName>
    </submittedName>
</protein>
<reference evidence="2" key="2">
    <citation type="submission" date="2018-02" db="UniProtKB">
        <authorList>
            <consortium name="EnsemblPlants"/>
        </authorList>
    </citation>
    <scope>IDENTIFICATION</scope>
    <source>
        <strain evidence="2">Williams 82</strain>
    </source>
</reference>
<dbReference type="Gramene" id="KRH66048">
    <property type="protein sequence ID" value="KRH66048"/>
    <property type="gene ID" value="GLYMA_03G079700"/>
</dbReference>
<dbReference type="Proteomes" id="UP000008827">
    <property type="component" value="Chromosome 3"/>
</dbReference>
<gene>
    <name evidence="1" type="ORF">GLYMA_03G079700</name>
</gene>
<dbReference type="InParanoid" id="A0A0R0KG55"/>
<reference evidence="1" key="3">
    <citation type="submission" date="2018-07" db="EMBL/GenBank/DDBJ databases">
        <title>WGS assembly of Glycine max.</title>
        <authorList>
            <person name="Schmutz J."/>
            <person name="Cannon S."/>
            <person name="Schlueter J."/>
            <person name="Ma J."/>
            <person name="Mitros T."/>
            <person name="Nelson W."/>
            <person name="Hyten D."/>
            <person name="Song Q."/>
            <person name="Thelen J."/>
            <person name="Cheng J."/>
            <person name="Xu D."/>
            <person name="Hellsten U."/>
            <person name="May G."/>
            <person name="Yu Y."/>
            <person name="Sakurai T."/>
            <person name="Umezawa T."/>
            <person name="Bhattacharyya M."/>
            <person name="Sandhu D."/>
            <person name="Valliyodan B."/>
            <person name="Lindquist E."/>
            <person name="Peto M."/>
            <person name="Grant D."/>
            <person name="Shu S."/>
            <person name="Goodstein D."/>
            <person name="Barry K."/>
            <person name="Futrell-Griggs M."/>
            <person name="Abernathy B."/>
            <person name="Du J."/>
            <person name="Tian Z."/>
            <person name="Zhu L."/>
            <person name="Gill N."/>
            <person name="Joshi T."/>
            <person name="Libault M."/>
            <person name="Sethuraman A."/>
            <person name="Zhang X."/>
            <person name="Shinozaki K."/>
            <person name="Nguyen H."/>
            <person name="Wing R."/>
            <person name="Cregan P."/>
            <person name="Specht J."/>
            <person name="Grimwood J."/>
            <person name="Rokhsar D."/>
            <person name="Stacey G."/>
            <person name="Shoemaker R."/>
            <person name="Jackson S."/>
        </authorList>
    </citation>
    <scope>NUCLEOTIDE SEQUENCE</scope>
    <source>
        <tissue evidence="1">Callus</tissue>
    </source>
</reference>
<reference evidence="1 2" key="1">
    <citation type="journal article" date="2010" name="Nature">
        <title>Genome sequence of the palaeopolyploid soybean.</title>
        <authorList>
            <person name="Schmutz J."/>
            <person name="Cannon S.B."/>
            <person name="Schlueter J."/>
            <person name="Ma J."/>
            <person name="Mitros T."/>
            <person name="Nelson W."/>
            <person name="Hyten D.L."/>
            <person name="Song Q."/>
            <person name="Thelen J.J."/>
            <person name="Cheng J."/>
            <person name="Xu D."/>
            <person name="Hellsten U."/>
            <person name="May G.D."/>
            <person name="Yu Y."/>
            <person name="Sakurai T."/>
            <person name="Umezawa T."/>
            <person name="Bhattacharyya M.K."/>
            <person name="Sandhu D."/>
            <person name="Valliyodan B."/>
            <person name="Lindquist E."/>
            <person name="Peto M."/>
            <person name="Grant D."/>
            <person name="Shu S."/>
            <person name="Goodstein D."/>
            <person name="Barry K."/>
            <person name="Futrell-Griggs M."/>
            <person name="Abernathy B."/>
            <person name="Du J."/>
            <person name="Tian Z."/>
            <person name="Zhu L."/>
            <person name="Gill N."/>
            <person name="Joshi T."/>
            <person name="Libault M."/>
            <person name="Sethuraman A."/>
            <person name="Zhang X.-C."/>
            <person name="Shinozaki K."/>
            <person name="Nguyen H.T."/>
            <person name="Wing R.A."/>
            <person name="Cregan P."/>
            <person name="Specht J."/>
            <person name="Grimwood J."/>
            <person name="Rokhsar D."/>
            <person name="Stacey G."/>
            <person name="Shoemaker R.C."/>
            <person name="Jackson S.A."/>
        </authorList>
    </citation>
    <scope>NUCLEOTIDE SEQUENCE [LARGE SCALE GENOMIC DNA]</scope>
    <source>
        <strain evidence="2">cv. Williams 82</strain>
        <tissue evidence="1">Callus</tissue>
    </source>
</reference>
<name>A0A0R0KG55_SOYBN</name>
<dbReference type="EMBL" id="CM000836">
    <property type="protein sequence ID" value="KRH66048.1"/>
    <property type="molecule type" value="Genomic_DNA"/>
</dbReference>
<proteinExistence type="predicted"/>